<dbReference type="InterPro" id="IPR022965">
    <property type="entry name" value="Helicase_Hel308"/>
</dbReference>
<dbReference type="InterPro" id="IPR001650">
    <property type="entry name" value="Helicase_C-like"/>
</dbReference>
<dbReference type="SUPFAM" id="SSF46785">
    <property type="entry name" value="Winged helix' DNA-binding domain"/>
    <property type="match status" value="1"/>
</dbReference>
<dbReference type="EMBL" id="CP026995">
    <property type="protein sequence ID" value="QLH05911.1"/>
    <property type="molecule type" value="Genomic_DNA"/>
</dbReference>
<dbReference type="InterPro" id="IPR036390">
    <property type="entry name" value="WH_DNA-bd_sf"/>
</dbReference>
<dbReference type="InterPro" id="IPR048772">
    <property type="entry name" value="Hel308-like_dom4"/>
</dbReference>
<comment type="subunit">
    <text evidence="10">Monomer.</text>
</comment>
<keyword evidence="1 10" id="KW-0547">Nucleotide-binding</keyword>
<evidence type="ECO:0000313" key="13">
    <source>
        <dbReference type="EMBL" id="QLH05911.1"/>
    </source>
</evidence>
<dbReference type="CDD" id="cd18795">
    <property type="entry name" value="SF2_C_Ski2"/>
    <property type="match status" value="1"/>
</dbReference>
<dbReference type="PANTHER" id="PTHR47961">
    <property type="entry name" value="DNA POLYMERASE THETA, PUTATIVE (AFU_ORTHOLOGUE AFUA_1G05260)-RELATED"/>
    <property type="match status" value="1"/>
</dbReference>
<dbReference type="SUPFAM" id="SSF158702">
    <property type="entry name" value="Sec63 N-terminal domain-like"/>
    <property type="match status" value="1"/>
</dbReference>
<dbReference type="Proteomes" id="UP000509478">
    <property type="component" value="Chromosome"/>
</dbReference>
<keyword evidence="3 10" id="KW-0378">Hydrolase</keyword>
<dbReference type="EC" id="5.6.2.4" evidence="10"/>
<dbReference type="SMART" id="SM00487">
    <property type="entry name" value="DEXDc"/>
    <property type="match status" value="1"/>
</dbReference>
<dbReference type="InterPro" id="IPR011545">
    <property type="entry name" value="DEAD/DEAH_box_helicase_dom"/>
</dbReference>
<accession>A0A7D5M4G8</accession>
<dbReference type="GO" id="GO:0043138">
    <property type="term" value="F:3'-5' DNA helicase activity"/>
    <property type="evidence" value="ECO:0007669"/>
    <property type="project" value="UniProtKB-UniRule"/>
</dbReference>
<dbReference type="RefSeq" id="WP_179371976.1">
    <property type="nucleotide sequence ID" value="NZ_CP026995.1"/>
</dbReference>
<keyword evidence="2 10" id="KW-0227">DNA damage</keyword>
<evidence type="ECO:0000259" key="11">
    <source>
        <dbReference type="PROSITE" id="PS51192"/>
    </source>
</evidence>
<organism evidence="13 14">
    <name type="scientific">Nitrosopumilus ureiphilus</name>
    <dbReference type="NCBI Taxonomy" id="1470067"/>
    <lineage>
        <taxon>Archaea</taxon>
        <taxon>Nitrososphaerota</taxon>
        <taxon>Nitrososphaeria</taxon>
        <taxon>Nitrosopumilales</taxon>
        <taxon>Nitrosopumilaceae</taxon>
        <taxon>Nitrosopumilus</taxon>
    </lineage>
</organism>
<dbReference type="OrthoDB" id="371946at2157"/>
<evidence type="ECO:0000313" key="14">
    <source>
        <dbReference type="Proteomes" id="UP000509478"/>
    </source>
</evidence>
<evidence type="ECO:0000256" key="2">
    <source>
        <dbReference type="ARBA" id="ARBA00022763"/>
    </source>
</evidence>
<evidence type="ECO:0000256" key="10">
    <source>
        <dbReference type="HAMAP-Rule" id="MF_00442"/>
    </source>
</evidence>
<name>A0A7D5M4G8_9ARCH</name>
<evidence type="ECO:0000256" key="3">
    <source>
        <dbReference type="ARBA" id="ARBA00022801"/>
    </source>
</evidence>
<gene>
    <name evidence="10" type="primary">hel308</name>
    <name evidence="13" type="ORF">C5F50_01575</name>
</gene>
<dbReference type="PROSITE" id="PS51192">
    <property type="entry name" value="HELICASE_ATP_BIND_1"/>
    <property type="match status" value="1"/>
</dbReference>
<dbReference type="Gene3D" id="1.10.150.20">
    <property type="entry name" value="5' to 3' exonuclease, C-terminal subdomain"/>
    <property type="match status" value="1"/>
</dbReference>
<dbReference type="GeneID" id="56066711"/>
<evidence type="ECO:0000256" key="5">
    <source>
        <dbReference type="ARBA" id="ARBA00022840"/>
    </source>
</evidence>
<evidence type="ECO:0000256" key="1">
    <source>
        <dbReference type="ARBA" id="ARBA00022741"/>
    </source>
</evidence>
<dbReference type="PROSITE" id="PS51194">
    <property type="entry name" value="HELICASE_CTER"/>
    <property type="match status" value="1"/>
</dbReference>
<dbReference type="GO" id="GO:0016818">
    <property type="term" value="F:hydrolase activity, acting on acid anhydrides, in phosphorus-containing anhydrides"/>
    <property type="evidence" value="ECO:0007669"/>
    <property type="project" value="UniProtKB-UniRule"/>
</dbReference>
<dbReference type="Pfam" id="PF00270">
    <property type="entry name" value="DEAD"/>
    <property type="match status" value="1"/>
</dbReference>
<dbReference type="Pfam" id="PF00271">
    <property type="entry name" value="Helicase_C"/>
    <property type="match status" value="1"/>
</dbReference>
<reference evidence="13 14" key="1">
    <citation type="submission" date="2018-02" db="EMBL/GenBank/DDBJ databases">
        <title>Complete genome of Nitrosopumilus ureaphilus PS0.</title>
        <authorList>
            <person name="Qin W."/>
            <person name="Zheng Y."/>
            <person name="Stahl D.A."/>
        </authorList>
    </citation>
    <scope>NUCLEOTIDE SEQUENCE [LARGE SCALE GENOMIC DNA]</scope>
    <source>
        <strain evidence="13 14">PS0</strain>
    </source>
</reference>
<dbReference type="GO" id="GO:0005524">
    <property type="term" value="F:ATP binding"/>
    <property type="evidence" value="ECO:0007669"/>
    <property type="project" value="UniProtKB-UniRule"/>
</dbReference>
<comment type="similarity">
    <text evidence="10">Belongs to the helicase family. Hel308 subfamily.</text>
</comment>
<evidence type="ECO:0000256" key="6">
    <source>
        <dbReference type="ARBA" id="ARBA00023125"/>
    </source>
</evidence>
<protein>
    <recommendedName>
        <fullName evidence="10">ATP-dependent DNA helicase Hel308</fullName>
        <ecNumber evidence="10">5.6.2.4</ecNumber>
    </recommendedName>
    <alternativeName>
        <fullName evidence="10">DNA 3'-5' helicase Hel308</fullName>
    </alternativeName>
</protein>
<evidence type="ECO:0000259" key="12">
    <source>
        <dbReference type="PROSITE" id="PS51194"/>
    </source>
</evidence>
<dbReference type="SUPFAM" id="SSF52540">
    <property type="entry name" value="P-loop containing nucleoside triphosphate hydrolases"/>
    <property type="match status" value="1"/>
</dbReference>
<feature type="domain" description="Helicase C-terminal" evidence="12">
    <location>
        <begin position="238"/>
        <end position="439"/>
    </location>
</feature>
<evidence type="ECO:0000256" key="4">
    <source>
        <dbReference type="ARBA" id="ARBA00022806"/>
    </source>
</evidence>
<keyword evidence="6 10" id="KW-0238">DNA-binding</keyword>
<dbReference type="GO" id="GO:0003677">
    <property type="term" value="F:DNA binding"/>
    <property type="evidence" value="ECO:0007669"/>
    <property type="project" value="UniProtKB-UniRule"/>
</dbReference>
<evidence type="ECO:0000256" key="9">
    <source>
        <dbReference type="ARBA" id="ARBA00034617"/>
    </source>
</evidence>
<dbReference type="HAMAP" id="MF_00442">
    <property type="entry name" value="Helicase_Hel308"/>
    <property type="match status" value="1"/>
</dbReference>
<comment type="function">
    <text evidence="10">DNA-dependent ATPase and 3'-5' DNA helicase that may be involved in repair of stalled replication forks.</text>
</comment>
<dbReference type="FunFam" id="3.40.50.300:FF:003787">
    <property type="entry name" value="ATP-dependent DNA helicase Hel308"/>
    <property type="match status" value="1"/>
</dbReference>
<dbReference type="GO" id="GO:0006281">
    <property type="term" value="P:DNA repair"/>
    <property type="evidence" value="ECO:0007669"/>
    <property type="project" value="UniProtKB-UniRule"/>
</dbReference>
<sequence length="708" mass="79096">MKIEQLDLPKSAIEFLQSQGFEKLYPPQDDSVKSGLLDGKSILVSAPTASGKTLIAMLAMISYLSKNDGKVIYLSPLRALAAEKFSEFKKLEKVSLGGKIKVGISTGDFENIEKNLEKSDVLILTNEKMDSIIRHGVEWVEEIGLVISDEVHLIGDESRGPTLEMILTQLKLLNTKPQLVGLSATITNSDEIADWLNCKLVKNDWRPVPLSEGVCDGGKVTMSDGKTFEVERSLRGTPIDLGVQSVQQGGQSLVFAETRARSKSLATKAADAIFQILKKNELTELEKTSKKILSENEHTELVKTLALLVKKGVAFHHAGLNQKCREIIEAEFRKGTIKLLSSTPTLAAGVNLPARRVVISNINRYNAKVGANRPISILEYKQLCGRAGRPQYDDYGESIIVGNGNAEDLIEYYINGEPEPIVSKITDDKSLRTHILSVIVTHPGIKKEEILEFFLQTLGGLQSRKPTLKFAIDISLRFLSSKYLIIKKGERYAATEFGKKTSMLYIDPLTATYFRDAIENVSKERNHTFGFLHLISNCDEFFPKFSLRQKDYESASLMIENNSSELLEPISEYDCSRSLLALQSWITESSELSLSDNLGIESGDMHRMAENANWLTYCLREISKHVERADLLDELADLRTRIVYGIRRELLDLVRVKGIGRVRARILYKHGIKNLDDLAKIPVNKLAEIDKIGSTIADNIKAELRKVR</sequence>
<dbReference type="SMART" id="SM00490">
    <property type="entry name" value="HELICc"/>
    <property type="match status" value="1"/>
</dbReference>
<comment type="catalytic activity">
    <reaction evidence="10">
        <text>ATP + H2O = ADP + phosphate + H(+)</text>
        <dbReference type="Rhea" id="RHEA:13065"/>
        <dbReference type="ChEBI" id="CHEBI:15377"/>
        <dbReference type="ChEBI" id="CHEBI:15378"/>
        <dbReference type="ChEBI" id="CHEBI:30616"/>
        <dbReference type="ChEBI" id="CHEBI:43474"/>
        <dbReference type="ChEBI" id="CHEBI:456216"/>
        <dbReference type="EC" id="5.6.2.4"/>
    </reaction>
</comment>
<dbReference type="AlphaFoldDB" id="A0A7D5M4G8"/>
<dbReference type="InterPro" id="IPR050474">
    <property type="entry name" value="Hel308_SKI2-like"/>
</dbReference>
<keyword evidence="5 10" id="KW-0067">ATP-binding</keyword>
<dbReference type="InterPro" id="IPR027417">
    <property type="entry name" value="P-loop_NTPase"/>
</dbReference>
<keyword evidence="14" id="KW-1185">Reference proteome</keyword>
<feature type="binding site" evidence="10">
    <location>
        <position position="28"/>
    </location>
    <ligand>
        <name>ATP</name>
        <dbReference type="ChEBI" id="CHEBI:30616"/>
    </ligand>
</feature>
<dbReference type="Pfam" id="PF21280">
    <property type="entry name" value="Helicase_dom4_arc"/>
    <property type="match status" value="1"/>
</dbReference>
<evidence type="ECO:0000256" key="8">
    <source>
        <dbReference type="ARBA" id="ARBA00023235"/>
    </source>
</evidence>
<dbReference type="Gene3D" id="1.10.3380.30">
    <property type="match status" value="1"/>
</dbReference>
<keyword evidence="8 10" id="KW-0413">Isomerase</keyword>
<comment type="catalytic activity">
    <reaction evidence="9 10">
        <text>Couples ATP hydrolysis with the unwinding of duplex DNA by translocating in the 3'-5' direction.</text>
        <dbReference type="EC" id="5.6.2.4"/>
    </reaction>
</comment>
<dbReference type="PANTHER" id="PTHR47961:SF10">
    <property type="entry name" value="ATP-DEPENDENT DNA HELICASE HEL308"/>
    <property type="match status" value="1"/>
</dbReference>
<evidence type="ECO:0000256" key="7">
    <source>
        <dbReference type="ARBA" id="ARBA00023204"/>
    </source>
</evidence>
<keyword evidence="7 10" id="KW-0234">DNA repair</keyword>
<feature type="domain" description="Helicase ATP-binding" evidence="11">
    <location>
        <begin position="33"/>
        <end position="204"/>
    </location>
</feature>
<dbReference type="Pfam" id="PF14520">
    <property type="entry name" value="HHH_5"/>
    <property type="match status" value="1"/>
</dbReference>
<dbReference type="InterPro" id="IPR014001">
    <property type="entry name" value="Helicase_ATP-bd"/>
</dbReference>
<proteinExistence type="inferred from homology"/>
<dbReference type="Gene3D" id="3.40.50.300">
    <property type="entry name" value="P-loop containing nucleotide triphosphate hydrolases"/>
    <property type="match status" value="2"/>
</dbReference>
<keyword evidence="4 10" id="KW-0347">Helicase</keyword>
<dbReference type="KEGG" id="nue:C5F50_01575"/>